<dbReference type="AlphaFoldDB" id="A0A0R1XHQ3"/>
<dbReference type="EMBL" id="AZFW01000011">
    <property type="protein sequence ID" value="KRM29735.1"/>
    <property type="molecule type" value="Genomic_DNA"/>
</dbReference>
<proteinExistence type="predicted"/>
<dbReference type="Pfam" id="PF13302">
    <property type="entry name" value="Acetyltransf_3"/>
    <property type="match status" value="1"/>
</dbReference>
<dbReference type="GO" id="GO:0008999">
    <property type="term" value="F:protein-N-terminal-alanine acetyltransferase activity"/>
    <property type="evidence" value="ECO:0007669"/>
    <property type="project" value="TreeGrafter"/>
</dbReference>
<dbReference type="OrthoDB" id="9784707at2"/>
<name>A0A0R1XHQ3_9LACO</name>
<dbReference type="PANTHER" id="PTHR43441:SF11">
    <property type="entry name" value="RIBOSOMAL-PROTEIN-SERINE ACETYLTRANSFERASE"/>
    <property type="match status" value="1"/>
</dbReference>
<gene>
    <name evidence="2" type="ORF">FC91_GL000440</name>
</gene>
<dbReference type="RefSeq" id="WP_027828382.1">
    <property type="nucleotide sequence ID" value="NZ_AUEH01000018.1"/>
</dbReference>
<evidence type="ECO:0000259" key="1">
    <source>
        <dbReference type="PROSITE" id="PS51186"/>
    </source>
</evidence>
<organism evidence="2 3">
    <name type="scientific">Schleiferilactobacillus harbinensis DSM 16991</name>
    <dbReference type="NCBI Taxonomy" id="1122147"/>
    <lineage>
        <taxon>Bacteria</taxon>
        <taxon>Bacillati</taxon>
        <taxon>Bacillota</taxon>
        <taxon>Bacilli</taxon>
        <taxon>Lactobacillales</taxon>
        <taxon>Lactobacillaceae</taxon>
        <taxon>Schleiferilactobacillus</taxon>
    </lineage>
</organism>
<reference evidence="2 3" key="1">
    <citation type="journal article" date="2015" name="Genome Announc.">
        <title>Expanding the biotechnology potential of lactobacilli through comparative genomics of 213 strains and associated genera.</title>
        <authorList>
            <person name="Sun Z."/>
            <person name="Harris H.M."/>
            <person name="McCann A."/>
            <person name="Guo C."/>
            <person name="Argimon S."/>
            <person name="Zhang W."/>
            <person name="Yang X."/>
            <person name="Jeffery I.B."/>
            <person name="Cooney J.C."/>
            <person name="Kagawa T.F."/>
            <person name="Liu W."/>
            <person name="Song Y."/>
            <person name="Salvetti E."/>
            <person name="Wrobel A."/>
            <person name="Rasinkangas P."/>
            <person name="Parkhill J."/>
            <person name="Rea M.C."/>
            <person name="O'Sullivan O."/>
            <person name="Ritari J."/>
            <person name="Douillard F.P."/>
            <person name="Paul Ross R."/>
            <person name="Yang R."/>
            <person name="Briner A.E."/>
            <person name="Felis G.E."/>
            <person name="de Vos W.M."/>
            <person name="Barrangou R."/>
            <person name="Klaenhammer T.R."/>
            <person name="Caufield P.W."/>
            <person name="Cui Y."/>
            <person name="Zhang H."/>
            <person name="O'Toole P.W."/>
        </authorList>
    </citation>
    <scope>NUCLEOTIDE SEQUENCE [LARGE SCALE GENOMIC DNA]</scope>
    <source>
        <strain evidence="2 3">DSM 16991</strain>
    </source>
</reference>
<dbReference type="PATRIC" id="fig|1122147.4.peg.458"/>
<protein>
    <submittedName>
        <fullName evidence="2">Acetyltransferase</fullName>
    </submittedName>
</protein>
<keyword evidence="2" id="KW-0808">Transferase</keyword>
<dbReference type="GO" id="GO:0005737">
    <property type="term" value="C:cytoplasm"/>
    <property type="evidence" value="ECO:0007669"/>
    <property type="project" value="TreeGrafter"/>
</dbReference>
<dbReference type="InterPro" id="IPR016181">
    <property type="entry name" value="Acyl_CoA_acyltransferase"/>
</dbReference>
<dbReference type="PANTHER" id="PTHR43441">
    <property type="entry name" value="RIBOSOMAL-PROTEIN-SERINE ACETYLTRANSFERASE"/>
    <property type="match status" value="1"/>
</dbReference>
<dbReference type="InterPro" id="IPR000182">
    <property type="entry name" value="GNAT_dom"/>
</dbReference>
<dbReference type="eggNOG" id="COG1670">
    <property type="taxonomic scope" value="Bacteria"/>
</dbReference>
<dbReference type="Gene3D" id="3.40.630.30">
    <property type="match status" value="1"/>
</dbReference>
<accession>A0A0R1XHQ3</accession>
<dbReference type="GO" id="GO:1990189">
    <property type="term" value="F:protein N-terminal-serine acetyltransferase activity"/>
    <property type="evidence" value="ECO:0007669"/>
    <property type="project" value="TreeGrafter"/>
</dbReference>
<dbReference type="InterPro" id="IPR051908">
    <property type="entry name" value="Ribosomal_N-acetyltransferase"/>
</dbReference>
<dbReference type="PROSITE" id="PS51186">
    <property type="entry name" value="GNAT"/>
    <property type="match status" value="1"/>
</dbReference>
<evidence type="ECO:0000313" key="2">
    <source>
        <dbReference type="EMBL" id="KRM29735.1"/>
    </source>
</evidence>
<dbReference type="Proteomes" id="UP000050949">
    <property type="component" value="Unassembled WGS sequence"/>
</dbReference>
<sequence>MFSYAIDDHLALTLPRPAADAQEIFTLIDDNRADLAQWLRFVPRLKVVADEQRILTTMLQAYGNGDALTTIIRLDGRAVGMIGYNHFYASTHSADIGYWLAPAARGQNIMHRALAAMLTIGFQEYDLHKAEVVVLKENEPSNQVALHAGFHLDGRLRAAEYIRGKYRDGNLYSLLQPEWSRKQAQ</sequence>
<dbReference type="SUPFAM" id="SSF55729">
    <property type="entry name" value="Acyl-CoA N-acyltransferases (Nat)"/>
    <property type="match status" value="1"/>
</dbReference>
<comment type="caution">
    <text evidence="2">The sequence shown here is derived from an EMBL/GenBank/DDBJ whole genome shotgun (WGS) entry which is preliminary data.</text>
</comment>
<feature type="domain" description="N-acetyltransferase" evidence="1">
    <location>
        <begin position="25"/>
        <end position="177"/>
    </location>
</feature>
<evidence type="ECO:0000313" key="3">
    <source>
        <dbReference type="Proteomes" id="UP000050949"/>
    </source>
</evidence>